<dbReference type="InterPro" id="IPR027417">
    <property type="entry name" value="P-loop_NTPase"/>
</dbReference>
<dbReference type="Proteomes" id="UP000190637">
    <property type="component" value="Unassembled WGS sequence"/>
</dbReference>
<accession>A0A1T4QHE2</accession>
<feature type="compositionally biased region" description="Low complexity" evidence="5">
    <location>
        <begin position="254"/>
        <end position="263"/>
    </location>
</feature>
<feature type="compositionally biased region" description="Basic and acidic residues" evidence="5">
    <location>
        <begin position="318"/>
        <end position="329"/>
    </location>
</feature>
<dbReference type="PANTHER" id="PTHR43335:SF4">
    <property type="entry name" value="ABC TRANSPORTER, ATP-BINDING PROTEIN"/>
    <property type="match status" value="1"/>
</dbReference>
<reference evidence="7 8" key="1">
    <citation type="submission" date="2017-02" db="EMBL/GenBank/DDBJ databases">
        <authorList>
            <person name="Peterson S.W."/>
        </authorList>
    </citation>
    <scope>NUCLEOTIDE SEQUENCE [LARGE SCALE GENOMIC DNA]</scope>
    <source>
        <strain evidence="7 8">DSM 45154</strain>
    </source>
</reference>
<dbReference type="SMART" id="SM00382">
    <property type="entry name" value="AAA"/>
    <property type="match status" value="1"/>
</dbReference>
<evidence type="ECO:0000256" key="5">
    <source>
        <dbReference type="SAM" id="MobiDB-lite"/>
    </source>
</evidence>
<dbReference type="SUPFAM" id="SSF52540">
    <property type="entry name" value="P-loop containing nucleoside triphosphate hydrolases"/>
    <property type="match status" value="1"/>
</dbReference>
<protein>
    <submittedName>
        <fullName evidence="7">ABC-type multidrug transport system, ATPase component</fullName>
    </submittedName>
</protein>
<evidence type="ECO:0000256" key="3">
    <source>
        <dbReference type="ARBA" id="ARBA00022741"/>
    </source>
</evidence>
<dbReference type="OrthoDB" id="3243210at2"/>
<feature type="compositionally biased region" description="Basic and acidic residues" evidence="5">
    <location>
        <begin position="281"/>
        <end position="292"/>
    </location>
</feature>
<organism evidence="7 8">
    <name type="scientific">Marinactinospora thermotolerans DSM 45154</name>
    <dbReference type="NCBI Taxonomy" id="1122192"/>
    <lineage>
        <taxon>Bacteria</taxon>
        <taxon>Bacillati</taxon>
        <taxon>Actinomycetota</taxon>
        <taxon>Actinomycetes</taxon>
        <taxon>Streptosporangiales</taxon>
        <taxon>Nocardiopsidaceae</taxon>
        <taxon>Marinactinospora</taxon>
    </lineage>
</organism>
<dbReference type="AlphaFoldDB" id="A0A1T4QHE2"/>
<dbReference type="EMBL" id="FUWS01000005">
    <property type="protein sequence ID" value="SKA03047.1"/>
    <property type="molecule type" value="Genomic_DNA"/>
</dbReference>
<dbReference type="Pfam" id="PF00005">
    <property type="entry name" value="ABC_tran"/>
    <property type="match status" value="1"/>
</dbReference>
<dbReference type="PROSITE" id="PS50893">
    <property type="entry name" value="ABC_TRANSPORTER_2"/>
    <property type="match status" value="1"/>
</dbReference>
<evidence type="ECO:0000256" key="4">
    <source>
        <dbReference type="ARBA" id="ARBA00022840"/>
    </source>
</evidence>
<sequence>MRRATGARVEARGLGLRTGRGPVYQDVDLDAAPGSLTAVRAERGCGRTSLLLTLAGRMRPTSGSLRVDGHALPHRARLVRRIAALGVSEGVNDLDDRLRVREHLRERLHLRMRPARGALTGAALESAGLAESDGRRLVRDLSTLERRRLGVALALLEEPRLLLVDDLDLGLGPDHQRDLWRTLRDLADDGPTIVTACADTTASEDVAPAVVELRRPPARTADEETAAAEDTEPLEPLPSHRAPSHYVPAHRAPSRGLLSLSLRGRSHPREEGSAPPVPTPRRGEGRLPDHAPLRPPRPRGGHVRTLQPDTGPRPPRHARPDTEPVEEGR</sequence>
<keyword evidence="8" id="KW-1185">Reference proteome</keyword>
<dbReference type="InterPro" id="IPR003593">
    <property type="entry name" value="AAA+_ATPase"/>
</dbReference>
<feature type="domain" description="ABC transporter" evidence="6">
    <location>
        <begin position="9"/>
        <end position="240"/>
    </location>
</feature>
<evidence type="ECO:0000256" key="2">
    <source>
        <dbReference type="ARBA" id="ARBA00022448"/>
    </source>
</evidence>
<gene>
    <name evidence="7" type="ORF">SAMN02745673_02228</name>
</gene>
<dbReference type="GO" id="GO:0005524">
    <property type="term" value="F:ATP binding"/>
    <property type="evidence" value="ECO:0007669"/>
    <property type="project" value="UniProtKB-KW"/>
</dbReference>
<dbReference type="GO" id="GO:0016887">
    <property type="term" value="F:ATP hydrolysis activity"/>
    <property type="evidence" value="ECO:0007669"/>
    <property type="project" value="InterPro"/>
</dbReference>
<feature type="region of interest" description="Disordered" evidence="5">
    <location>
        <begin position="207"/>
        <end position="329"/>
    </location>
</feature>
<dbReference type="Gene3D" id="3.40.50.300">
    <property type="entry name" value="P-loop containing nucleotide triphosphate hydrolases"/>
    <property type="match status" value="1"/>
</dbReference>
<evidence type="ECO:0000256" key="1">
    <source>
        <dbReference type="ARBA" id="ARBA00005417"/>
    </source>
</evidence>
<evidence type="ECO:0000313" key="8">
    <source>
        <dbReference type="Proteomes" id="UP000190637"/>
    </source>
</evidence>
<evidence type="ECO:0000313" key="7">
    <source>
        <dbReference type="EMBL" id="SKA03047.1"/>
    </source>
</evidence>
<feature type="compositionally biased region" description="Acidic residues" evidence="5">
    <location>
        <begin position="223"/>
        <end position="233"/>
    </location>
</feature>
<dbReference type="InterPro" id="IPR003439">
    <property type="entry name" value="ABC_transporter-like_ATP-bd"/>
</dbReference>
<dbReference type="PANTHER" id="PTHR43335">
    <property type="entry name" value="ABC TRANSPORTER, ATP-BINDING PROTEIN"/>
    <property type="match status" value="1"/>
</dbReference>
<comment type="similarity">
    <text evidence="1">Belongs to the ABC transporter superfamily.</text>
</comment>
<keyword evidence="2" id="KW-0813">Transport</keyword>
<name>A0A1T4QHE2_9ACTN</name>
<keyword evidence="3" id="KW-0547">Nucleotide-binding</keyword>
<proteinExistence type="inferred from homology"/>
<dbReference type="STRING" id="1122192.SAMN02745673_02228"/>
<keyword evidence="4" id="KW-0067">ATP-binding</keyword>
<evidence type="ECO:0000259" key="6">
    <source>
        <dbReference type="PROSITE" id="PS50893"/>
    </source>
</evidence>